<name>D7WC84_9CORY</name>
<reference evidence="3" key="1">
    <citation type="submission" date="2010-06" db="EMBL/GenBank/DDBJ databases">
        <authorList>
            <person name="Muzny D."/>
            <person name="Qin X."/>
            <person name="Buhay C."/>
            <person name="Dugan-Rocha S."/>
            <person name="Ding Y."/>
            <person name="Chen G."/>
            <person name="Hawes A."/>
            <person name="Holder M."/>
            <person name="Jhangiani S."/>
            <person name="Johnson A."/>
            <person name="Khan Z."/>
            <person name="Li Z."/>
            <person name="Liu W."/>
            <person name="Liu X."/>
            <person name="Perez L."/>
            <person name="Shen H."/>
            <person name="Wang Q."/>
            <person name="Watt J."/>
            <person name="Xi L."/>
            <person name="Xin Y."/>
            <person name="Zhou J."/>
            <person name="Deng J."/>
            <person name="Jiang H."/>
            <person name="Liu Y."/>
            <person name="Qu J."/>
            <person name="Song X.-Z."/>
            <person name="Zhang L."/>
            <person name="Villasana D."/>
            <person name="Johnson A."/>
            <person name="Liu J."/>
            <person name="Liyanage D."/>
            <person name="Lorensuhewa L."/>
            <person name="Robinson T."/>
            <person name="Song A."/>
            <person name="Song B.-B."/>
            <person name="Dinh H."/>
            <person name="Thornton R."/>
            <person name="Coyle M."/>
            <person name="Francisco L."/>
            <person name="Jackson L."/>
            <person name="Javaid M."/>
            <person name="Korchina V."/>
            <person name="Kovar C."/>
            <person name="Mata R."/>
            <person name="Mathew T."/>
            <person name="Ngo R."/>
            <person name="Nguyen L."/>
            <person name="Nguyen N."/>
            <person name="Okwuonu G."/>
            <person name="Ongeri F."/>
            <person name="Pham C."/>
            <person name="Simmons D."/>
            <person name="Wilczek-Boney K."/>
            <person name="Hale W."/>
            <person name="Jakkamsetti A."/>
            <person name="Pham P."/>
            <person name="Ruth R."/>
            <person name="San Lucas F."/>
            <person name="Warren J."/>
            <person name="Zhang J."/>
            <person name="Zhao Z."/>
            <person name="Zhou C."/>
            <person name="Zhu D."/>
            <person name="Lee S."/>
            <person name="Bess C."/>
            <person name="Blankenburg K."/>
            <person name="Forbes L."/>
            <person name="Fu Q."/>
            <person name="Gubbala S."/>
            <person name="Hirani K."/>
            <person name="Jayaseelan J.C."/>
            <person name="Lara F."/>
            <person name="Munidasa M."/>
            <person name="Palculict T."/>
            <person name="Patil S."/>
            <person name="Pu L.-L."/>
            <person name="Saada N."/>
            <person name="Tang L."/>
            <person name="Weissenberger G."/>
            <person name="Zhu Y."/>
            <person name="Hemphill L."/>
            <person name="Shang Y."/>
            <person name="Youmans B."/>
            <person name="Ayvaz T."/>
            <person name="Ross M."/>
            <person name="Santibanez J."/>
            <person name="Aqrawi P."/>
            <person name="Gross S."/>
            <person name="Joshi V."/>
            <person name="Fowler G."/>
            <person name="Nazareth L."/>
            <person name="Reid J."/>
            <person name="Worley K."/>
            <person name="Petrosino J."/>
            <person name="Highlander S."/>
            <person name="Gibbs R."/>
        </authorList>
    </citation>
    <scope>NUCLEOTIDE SEQUENCE [LARGE SCALE GENOMIC DNA]</scope>
    <source>
        <strain evidence="3">ATCC 33030</strain>
    </source>
</reference>
<gene>
    <name evidence="3" type="ORF">HMPREF0291_11093</name>
</gene>
<sequence>MSLMSVAQAEEATDTSEGLSVAPSSLAPSSSVSSSSAKRNADSSSVSSSGSSQSEPEPESDSPDKDTPAPAVLVIEDEVYGKVGNEYKKGIPVESPGMISMPTPAPGIAKKPAPDPAPIVVTAVASVLLVVGGMMAVFKAMFPSSRIRWYSMPDGTLEPYKVS</sequence>
<accession>D7WC84</accession>
<evidence type="ECO:0000313" key="4">
    <source>
        <dbReference type="Proteomes" id="UP000004208"/>
    </source>
</evidence>
<keyword evidence="2" id="KW-0472">Membrane</keyword>
<dbReference type="EMBL" id="ACLJ02000002">
    <property type="protein sequence ID" value="EFK54713.1"/>
    <property type="molecule type" value="Genomic_DNA"/>
</dbReference>
<feature type="region of interest" description="Disordered" evidence="1">
    <location>
        <begin position="1"/>
        <end position="73"/>
    </location>
</feature>
<keyword evidence="2" id="KW-0812">Transmembrane</keyword>
<dbReference type="Proteomes" id="UP000004208">
    <property type="component" value="Unassembled WGS sequence"/>
</dbReference>
<comment type="caution">
    <text evidence="3">The sequence shown here is derived from an EMBL/GenBank/DDBJ whole genome shotgun (WGS) entry which is preliminary data.</text>
</comment>
<dbReference type="HOGENOM" id="CLU_1624355_0_0_11"/>
<evidence type="ECO:0000313" key="3">
    <source>
        <dbReference type="EMBL" id="EFK54713.1"/>
    </source>
</evidence>
<evidence type="ECO:0000256" key="1">
    <source>
        <dbReference type="SAM" id="MobiDB-lite"/>
    </source>
</evidence>
<organism evidence="3 4">
    <name type="scientific">Corynebacterium genitalium ATCC 33030</name>
    <dbReference type="NCBI Taxonomy" id="585529"/>
    <lineage>
        <taxon>Bacteria</taxon>
        <taxon>Bacillati</taxon>
        <taxon>Actinomycetota</taxon>
        <taxon>Actinomycetes</taxon>
        <taxon>Mycobacteriales</taxon>
        <taxon>Corynebacteriaceae</taxon>
        <taxon>Corynebacterium</taxon>
    </lineage>
</organism>
<dbReference type="AlphaFoldDB" id="D7WC84"/>
<dbReference type="STRING" id="585529.HMPREF0291_11093"/>
<keyword evidence="2" id="KW-1133">Transmembrane helix</keyword>
<protein>
    <submittedName>
        <fullName evidence="3">Uncharacterized protein</fullName>
    </submittedName>
</protein>
<keyword evidence="4" id="KW-1185">Reference proteome</keyword>
<evidence type="ECO:0000256" key="2">
    <source>
        <dbReference type="SAM" id="Phobius"/>
    </source>
</evidence>
<proteinExistence type="predicted"/>
<feature type="transmembrane region" description="Helical" evidence="2">
    <location>
        <begin position="119"/>
        <end position="142"/>
    </location>
</feature>
<feature type="compositionally biased region" description="Low complexity" evidence="1">
    <location>
        <begin position="20"/>
        <end position="55"/>
    </location>
</feature>